<dbReference type="EMBL" id="JAAKFY010000024">
    <property type="protein sequence ID" value="KAF3836057.1"/>
    <property type="molecule type" value="Genomic_DNA"/>
</dbReference>
<evidence type="ECO:0000256" key="1">
    <source>
        <dbReference type="SAM" id="MobiDB-lite"/>
    </source>
</evidence>
<protein>
    <submittedName>
        <fullName evidence="2">Uncharacterized protein</fullName>
    </submittedName>
</protein>
<keyword evidence="3" id="KW-1185">Reference proteome</keyword>
<feature type="region of interest" description="Disordered" evidence="1">
    <location>
        <begin position="194"/>
        <end position="218"/>
    </location>
</feature>
<name>A0A7J5XHF0_DISMA</name>
<evidence type="ECO:0000313" key="2">
    <source>
        <dbReference type="EMBL" id="KAF3836057.1"/>
    </source>
</evidence>
<evidence type="ECO:0000313" key="3">
    <source>
        <dbReference type="Proteomes" id="UP000518266"/>
    </source>
</evidence>
<accession>A0A7J5XHF0</accession>
<reference evidence="2 3" key="1">
    <citation type="submission" date="2020-03" db="EMBL/GenBank/DDBJ databases">
        <title>Dissostichus mawsoni Genome sequencing and assembly.</title>
        <authorList>
            <person name="Park H."/>
        </authorList>
    </citation>
    <scope>NUCLEOTIDE SEQUENCE [LARGE SCALE GENOMIC DNA]</scope>
    <source>
        <strain evidence="2">DM0001</strain>
        <tissue evidence="2">Muscle</tissue>
    </source>
</reference>
<proteinExistence type="predicted"/>
<gene>
    <name evidence="2" type="ORF">F7725_028615</name>
</gene>
<dbReference type="AlphaFoldDB" id="A0A7J5XHF0"/>
<sequence length="218" mass="23940">MLHSHKLWQALGRRGETQRRKCLVSLRGFYKQTVEPQTAETSITCQRPLEAKSQKRSVDLENLILIIRVMEEEQSLPASLSDPRHFKTISAGTEGGRVVLALRFERTDYWTGKKRQEALKSHCRPSPPPHSPSSSSSTPLGLFNERHSRDAGSSRRISADLGVPADLGQTQGEAKTNLSVSKGLELLIRGPDSLSAAPSSQRGSAARHHVSAGFVIRG</sequence>
<feature type="region of interest" description="Disordered" evidence="1">
    <location>
        <begin position="116"/>
        <end position="176"/>
    </location>
</feature>
<dbReference type="Proteomes" id="UP000518266">
    <property type="component" value="Unassembled WGS sequence"/>
</dbReference>
<organism evidence="2 3">
    <name type="scientific">Dissostichus mawsoni</name>
    <name type="common">Antarctic cod</name>
    <dbReference type="NCBI Taxonomy" id="36200"/>
    <lineage>
        <taxon>Eukaryota</taxon>
        <taxon>Metazoa</taxon>
        <taxon>Chordata</taxon>
        <taxon>Craniata</taxon>
        <taxon>Vertebrata</taxon>
        <taxon>Euteleostomi</taxon>
        <taxon>Actinopterygii</taxon>
        <taxon>Neopterygii</taxon>
        <taxon>Teleostei</taxon>
        <taxon>Neoteleostei</taxon>
        <taxon>Acanthomorphata</taxon>
        <taxon>Eupercaria</taxon>
        <taxon>Perciformes</taxon>
        <taxon>Notothenioidei</taxon>
        <taxon>Nototheniidae</taxon>
        <taxon>Dissostichus</taxon>
    </lineage>
</organism>
<feature type="compositionally biased region" description="Basic and acidic residues" evidence="1">
    <location>
        <begin position="144"/>
        <end position="153"/>
    </location>
</feature>
<comment type="caution">
    <text evidence="2">The sequence shown here is derived from an EMBL/GenBank/DDBJ whole genome shotgun (WGS) entry which is preliminary data.</text>
</comment>